<reference evidence="1" key="1">
    <citation type="submission" date="2020-05" db="EMBL/GenBank/DDBJ databases">
        <title>Large-scale comparative analyses of tick genomes elucidate their genetic diversity and vector capacities.</title>
        <authorList>
            <person name="Jia N."/>
            <person name="Wang J."/>
            <person name="Shi W."/>
            <person name="Du L."/>
            <person name="Sun Y."/>
            <person name="Zhan W."/>
            <person name="Jiang J."/>
            <person name="Wang Q."/>
            <person name="Zhang B."/>
            <person name="Ji P."/>
            <person name="Sakyi L.B."/>
            <person name="Cui X."/>
            <person name="Yuan T."/>
            <person name="Jiang B."/>
            <person name="Yang W."/>
            <person name="Lam T.T.-Y."/>
            <person name="Chang Q."/>
            <person name="Ding S."/>
            <person name="Wang X."/>
            <person name="Zhu J."/>
            <person name="Ruan X."/>
            <person name="Zhao L."/>
            <person name="Wei J."/>
            <person name="Que T."/>
            <person name="Du C."/>
            <person name="Cheng J."/>
            <person name="Dai P."/>
            <person name="Han X."/>
            <person name="Huang E."/>
            <person name="Gao Y."/>
            <person name="Liu J."/>
            <person name="Shao H."/>
            <person name="Ye R."/>
            <person name="Li L."/>
            <person name="Wei W."/>
            <person name="Wang X."/>
            <person name="Wang C."/>
            <person name="Yang T."/>
            <person name="Huo Q."/>
            <person name="Li W."/>
            <person name="Guo W."/>
            <person name="Chen H."/>
            <person name="Zhou L."/>
            <person name="Ni X."/>
            <person name="Tian J."/>
            <person name="Zhou Y."/>
            <person name="Sheng Y."/>
            <person name="Liu T."/>
            <person name="Pan Y."/>
            <person name="Xia L."/>
            <person name="Li J."/>
            <person name="Zhao F."/>
            <person name="Cao W."/>
        </authorList>
    </citation>
    <scope>NUCLEOTIDE SEQUENCE</scope>
    <source>
        <strain evidence="1">Hyas-2018</strain>
    </source>
</reference>
<protein>
    <submittedName>
        <fullName evidence="1">Uncharacterized protein</fullName>
    </submittedName>
</protein>
<proteinExistence type="predicted"/>
<sequence length="438" mass="48606">MLRRLYDLITSVHVVSYLRVAYEVATGHGVNETRFTEFLEVLTNATNTFDICLQSTDTEEVVRNVTSVFQHSMPSITESKWNAVLQQYLRTSTSDVDAIAMPGLQSFAAVFGLPYISSRRQKNRPGSTKCTASETCTCSSGTSVNNFLLNGTEEIKRQVITGARRVRSAFLDAFRCDSKSFGARPEHARIVDDSLKAALALLDAIGIQAQRFVYESYPAVNSGRPLLNHIAFAEHLARLQNRDERGTAVVASEERRFPRRDFGDGLAVSHRHFVLNPYHLHFPWYVERSPRSVLYAGIGSRLAATLLFDCIEKSFECRAVTDDTNECLAASEANRHATSVQELQAALVGITVAWRALNDDVNNATPHAVEASPHHASTLNAVQVDGLFFAFGCYYYCGEEGGEELCNVPLKHNAEFARVFECPPDSPMNPERKCPVLA</sequence>
<keyword evidence="2" id="KW-1185">Reference proteome</keyword>
<organism evidence="1 2">
    <name type="scientific">Hyalomma asiaticum</name>
    <name type="common">Tick</name>
    <dbReference type="NCBI Taxonomy" id="266040"/>
    <lineage>
        <taxon>Eukaryota</taxon>
        <taxon>Metazoa</taxon>
        <taxon>Ecdysozoa</taxon>
        <taxon>Arthropoda</taxon>
        <taxon>Chelicerata</taxon>
        <taxon>Arachnida</taxon>
        <taxon>Acari</taxon>
        <taxon>Parasitiformes</taxon>
        <taxon>Ixodida</taxon>
        <taxon>Ixodoidea</taxon>
        <taxon>Ixodidae</taxon>
        <taxon>Hyalomminae</taxon>
        <taxon>Hyalomma</taxon>
    </lineage>
</organism>
<comment type="caution">
    <text evidence="1">The sequence shown here is derived from an EMBL/GenBank/DDBJ whole genome shotgun (WGS) entry which is preliminary data.</text>
</comment>
<evidence type="ECO:0000313" key="1">
    <source>
        <dbReference type="EMBL" id="KAH6921832.1"/>
    </source>
</evidence>
<evidence type="ECO:0000313" key="2">
    <source>
        <dbReference type="Proteomes" id="UP000821845"/>
    </source>
</evidence>
<accession>A0ACB7RLS5</accession>
<name>A0ACB7RLS5_HYAAI</name>
<dbReference type="EMBL" id="CM023489">
    <property type="protein sequence ID" value="KAH6921832.1"/>
    <property type="molecule type" value="Genomic_DNA"/>
</dbReference>
<gene>
    <name evidence="1" type="ORF">HPB50_005377</name>
</gene>
<dbReference type="Proteomes" id="UP000821845">
    <property type="component" value="Chromosome 9"/>
</dbReference>